<dbReference type="EMBL" id="JBHSAY010000026">
    <property type="protein sequence ID" value="MFC4135823.1"/>
    <property type="molecule type" value="Genomic_DNA"/>
</dbReference>
<dbReference type="RefSeq" id="WP_382191440.1">
    <property type="nucleotide sequence ID" value="NZ_JBHSAY010000026.1"/>
</dbReference>
<evidence type="ECO:0000256" key="1">
    <source>
        <dbReference type="SAM" id="MobiDB-lite"/>
    </source>
</evidence>
<dbReference type="InterPro" id="IPR027417">
    <property type="entry name" value="P-loop_NTPase"/>
</dbReference>
<sequence>MPSTPHPRSGNAASTTSVRSRLRRWTRARRRSAAQFRILVGAGLTGVGGFAAAAAGGANFWLSLFIGAVTAAPVPLIDGIVRDQLRRHRDFEPRRPGGGRRRSPATSAQEANSAPLSTFRGRSREIAQLLQLHRSEREARRRPSTDSQARTGPVVITIHGKPGVGKSDLARELAAHLAKEYKAGLIYENFGFGGPRPAAEIVHSILLAMGFPDKAIPTDAIGAAHMLRSVTAGKPWLFVFDAARHHDQVLQVMPTNIRCTVIVTSRRDMSAALNAASSAMWLDVPSVEESLDILSAVAAVDWRTDAEAALEVVELCGMLPLAIKSAAERVAIDGTNLRHVADLLRRRETRLTWLEHGGRGVEERYRSEYARLVGHLPKAFCVLTLLKSPTFVPWVLSPLLDVGNHEAENIMASLGAAQLLDEAGQDPASGVARYRFNPLVHLYAQAELRKHDESAPDAEWEAPARQRLNDAYLALTGAVLHEIDASHPRPPSPWLSGDDRAIAAVAARPEETVRAEYDNLIGVINNAPTDLALAGLRWRVAARLRGCVSVTSTQKEIIDAFELGASAADLTQNPLGRIEVLLANASYLVAVERYQDAFDALEQADKLTDQAAAAGSDNLSTIATFRARAARKRAEAYAQMGAYGLADVFIDKAVPLADAAGGDLERRLLMVMRADLHQVSSLDATVSADPGSDLHDPIRFRSHLNRSEAARRKRIWRSAEAELLSAERASLGDARRLANVHYRLSRLYLARWCQSMPNLGITDDEASAGDSVPIPGSDRSGELRPLLTKAILRSAEAALAFHRMGNLVGAVRAQCLHVRALAAANLLLAAERTVRDVTAQLGRPEVRWAPVYPSVRARYTRAYGEMMLHRGDLGAAWELLVRASELFAQNKDWSSQAECLALMDAAQRVHPYPQRYGLAAINQALDGAFETLNGKDSGDAAHWQPISQRRSPAEAHTA</sequence>
<feature type="region of interest" description="Disordered" evidence="1">
    <location>
        <begin position="88"/>
        <end position="117"/>
    </location>
</feature>
<feature type="compositionally biased region" description="Basic and acidic residues" evidence="1">
    <location>
        <begin position="133"/>
        <end position="144"/>
    </location>
</feature>
<dbReference type="Gene3D" id="3.40.50.300">
    <property type="entry name" value="P-loop containing nucleotide triphosphate hydrolases"/>
    <property type="match status" value="1"/>
</dbReference>
<proteinExistence type="predicted"/>
<dbReference type="SUPFAM" id="SSF52540">
    <property type="entry name" value="P-loop containing nucleoside triphosphate hydrolases"/>
    <property type="match status" value="1"/>
</dbReference>
<dbReference type="Proteomes" id="UP001595816">
    <property type="component" value="Unassembled WGS sequence"/>
</dbReference>
<protein>
    <submittedName>
        <fullName evidence="4">NB-ARC domain-containing protein</fullName>
    </submittedName>
</protein>
<evidence type="ECO:0000313" key="4">
    <source>
        <dbReference type="EMBL" id="MFC4135823.1"/>
    </source>
</evidence>
<organism evidence="4 5">
    <name type="scientific">Hamadaea flava</name>
    <dbReference type="NCBI Taxonomy" id="1742688"/>
    <lineage>
        <taxon>Bacteria</taxon>
        <taxon>Bacillati</taxon>
        <taxon>Actinomycetota</taxon>
        <taxon>Actinomycetes</taxon>
        <taxon>Micromonosporales</taxon>
        <taxon>Micromonosporaceae</taxon>
        <taxon>Hamadaea</taxon>
    </lineage>
</organism>
<feature type="region of interest" description="Disordered" evidence="1">
    <location>
        <begin position="939"/>
        <end position="958"/>
    </location>
</feature>
<feature type="transmembrane region" description="Helical" evidence="2">
    <location>
        <begin position="34"/>
        <end position="54"/>
    </location>
</feature>
<feature type="region of interest" description="Disordered" evidence="1">
    <location>
        <begin position="1"/>
        <end position="24"/>
    </location>
</feature>
<feature type="domain" description="NB-ARC" evidence="3">
    <location>
        <begin position="152"/>
        <end position="298"/>
    </location>
</feature>
<dbReference type="InterPro" id="IPR002182">
    <property type="entry name" value="NB-ARC"/>
</dbReference>
<evidence type="ECO:0000313" key="5">
    <source>
        <dbReference type="Proteomes" id="UP001595816"/>
    </source>
</evidence>
<gene>
    <name evidence="4" type="ORF">ACFOZ4_34875</name>
</gene>
<dbReference type="PANTHER" id="PTHR47691:SF3">
    <property type="entry name" value="HTH-TYPE TRANSCRIPTIONAL REGULATOR RV0890C-RELATED"/>
    <property type="match status" value="1"/>
</dbReference>
<name>A0ABV8LZB4_9ACTN</name>
<comment type="caution">
    <text evidence="4">The sequence shown here is derived from an EMBL/GenBank/DDBJ whole genome shotgun (WGS) entry which is preliminary data.</text>
</comment>
<dbReference type="Pfam" id="PF00931">
    <property type="entry name" value="NB-ARC"/>
    <property type="match status" value="1"/>
</dbReference>
<evidence type="ECO:0000256" key="2">
    <source>
        <dbReference type="SAM" id="Phobius"/>
    </source>
</evidence>
<reference evidence="5" key="1">
    <citation type="journal article" date="2019" name="Int. J. Syst. Evol. Microbiol.">
        <title>The Global Catalogue of Microorganisms (GCM) 10K type strain sequencing project: providing services to taxonomists for standard genome sequencing and annotation.</title>
        <authorList>
            <consortium name="The Broad Institute Genomics Platform"/>
            <consortium name="The Broad Institute Genome Sequencing Center for Infectious Disease"/>
            <person name="Wu L."/>
            <person name="Ma J."/>
        </authorList>
    </citation>
    <scope>NUCLEOTIDE SEQUENCE [LARGE SCALE GENOMIC DNA]</scope>
    <source>
        <strain evidence="5">CGMCC 4.7289</strain>
    </source>
</reference>
<keyword evidence="2" id="KW-0472">Membrane</keyword>
<keyword evidence="2" id="KW-1133">Transmembrane helix</keyword>
<feature type="compositionally biased region" description="Polar residues" evidence="1">
    <location>
        <begin position="105"/>
        <end position="116"/>
    </location>
</feature>
<evidence type="ECO:0000259" key="3">
    <source>
        <dbReference type="Pfam" id="PF00931"/>
    </source>
</evidence>
<feature type="region of interest" description="Disordered" evidence="1">
    <location>
        <begin position="131"/>
        <end position="151"/>
    </location>
</feature>
<dbReference type="PANTHER" id="PTHR47691">
    <property type="entry name" value="REGULATOR-RELATED"/>
    <property type="match status" value="1"/>
</dbReference>
<keyword evidence="2" id="KW-0812">Transmembrane</keyword>
<keyword evidence="5" id="KW-1185">Reference proteome</keyword>
<accession>A0ABV8LZB4</accession>